<dbReference type="Pfam" id="PF20867">
    <property type="entry name" value="UVSSA_N"/>
    <property type="match status" value="1"/>
</dbReference>
<dbReference type="EMBL" id="FN655118">
    <property type="protein sequence ID" value="CBY38045.1"/>
    <property type="molecule type" value="Genomic_DNA"/>
</dbReference>
<dbReference type="GO" id="GO:0006283">
    <property type="term" value="P:transcription-coupled nucleotide-excision repair"/>
    <property type="evidence" value="ECO:0007669"/>
    <property type="project" value="TreeGrafter"/>
</dbReference>
<gene>
    <name evidence="2" type="ORF">GSOID_T00031548001</name>
</gene>
<dbReference type="GO" id="GO:0005694">
    <property type="term" value="C:chromosome"/>
    <property type="evidence" value="ECO:0007669"/>
    <property type="project" value="TreeGrafter"/>
</dbReference>
<dbReference type="AlphaFoldDB" id="E4YRF3"/>
<dbReference type="InterPro" id="IPR049408">
    <property type="entry name" value="UVSSA_N_a-solenoid_rpt"/>
</dbReference>
<dbReference type="PANTHER" id="PTHR28670">
    <property type="entry name" value="UV-STIMULATED SCAFFOLD PROTEIN A"/>
    <property type="match status" value="1"/>
</dbReference>
<dbReference type="Proteomes" id="UP000011014">
    <property type="component" value="Unassembled WGS sequence"/>
</dbReference>
<evidence type="ECO:0000256" key="1">
    <source>
        <dbReference type="ARBA" id="ARBA00022111"/>
    </source>
</evidence>
<dbReference type="PANTHER" id="PTHR28670:SF1">
    <property type="entry name" value="UV-STIMULATED SCAFFOLD PROTEIN A"/>
    <property type="match status" value="1"/>
</dbReference>
<dbReference type="InterPro" id="IPR018610">
    <property type="entry name" value="UVSSA"/>
</dbReference>
<reference evidence="2" key="1">
    <citation type="journal article" date="2010" name="Science">
        <title>Plasticity of animal genome architecture unmasked by rapid evolution of a pelagic tunicate.</title>
        <authorList>
            <person name="Denoeud F."/>
            <person name="Henriet S."/>
            <person name="Mungpakdee S."/>
            <person name="Aury J.M."/>
            <person name="Da Silva C."/>
            <person name="Brinkmann H."/>
            <person name="Mikhaleva J."/>
            <person name="Olsen L.C."/>
            <person name="Jubin C."/>
            <person name="Canestro C."/>
            <person name="Bouquet J.M."/>
            <person name="Danks G."/>
            <person name="Poulain J."/>
            <person name="Campsteijn C."/>
            <person name="Adamski M."/>
            <person name="Cross I."/>
            <person name="Yadetie F."/>
            <person name="Muffato M."/>
            <person name="Louis A."/>
            <person name="Butcher S."/>
            <person name="Tsagkogeorga G."/>
            <person name="Konrad A."/>
            <person name="Singh S."/>
            <person name="Jensen M.F."/>
            <person name="Cong E.H."/>
            <person name="Eikeseth-Otteraa H."/>
            <person name="Noel B."/>
            <person name="Anthouard V."/>
            <person name="Porcel B.M."/>
            <person name="Kachouri-Lafond R."/>
            <person name="Nishino A."/>
            <person name="Ugolini M."/>
            <person name="Chourrout P."/>
            <person name="Nishida H."/>
            <person name="Aasland R."/>
            <person name="Huzurbazar S."/>
            <person name="Westhof E."/>
            <person name="Delsuc F."/>
            <person name="Lehrach H."/>
            <person name="Reinhardt R."/>
            <person name="Weissenbach J."/>
            <person name="Roy S.W."/>
            <person name="Artiguenave F."/>
            <person name="Postlethwait J.H."/>
            <person name="Manak J.R."/>
            <person name="Thompson E.M."/>
            <person name="Jaillon O."/>
            <person name="Du Pasquier L."/>
            <person name="Boudinot P."/>
            <person name="Liberles D.A."/>
            <person name="Volff J.N."/>
            <person name="Philippe H."/>
            <person name="Lenhard B."/>
            <person name="Roest Crollius H."/>
            <person name="Wincker P."/>
            <person name="Chourrout D."/>
        </authorList>
    </citation>
    <scope>NUCLEOTIDE SEQUENCE [LARGE SCALE GENOMIC DNA]</scope>
</reference>
<organism evidence="2">
    <name type="scientific">Oikopleura dioica</name>
    <name type="common">Tunicate</name>
    <dbReference type="NCBI Taxonomy" id="34765"/>
    <lineage>
        <taxon>Eukaryota</taxon>
        <taxon>Metazoa</taxon>
        <taxon>Chordata</taxon>
        <taxon>Tunicata</taxon>
        <taxon>Appendicularia</taxon>
        <taxon>Copelata</taxon>
        <taxon>Oikopleuridae</taxon>
        <taxon>Oikopleura</taxon>
    </lineage>
</organism>
<evidence type="ECO:0000313" key="2">
    <source>
        <dbReference type="EMBL" id="CBY38045.1"/>
    </source>
</evidence>
<sequence>MQIACDKHHLAPGALQTIKSVCKKSTDAVSAVHRKLWAILTSSRQKSAQKRETALQILSELFTRSKTMRQLVVPKCDLLAEVLISTGGQPWRLTG</sequence>
<dbReference type="GO" id="GO:0000993">
    <property type="term" value="F:RNA polymerase II complex binding"/>
    <property type="evidence" value="ECO:0007669"/>
    <property type="project" value="TreeGrafter"/>
</dbReference>
<dbReference type="GO" id="GO:0009411">
    <property type="term" value="P:response to UV"/>
    <property type="evidence" value="ECO:0007669"/>
    <property type="project" value="InterPro"/>
</dbReference>
<accession>E4YRF3</accession>
<proteinExistence type="predicted"/>
<protein>
    <recommendedName>
        <fullName evidence="1">UV-stimulated scaffold protein A</fullName>
    </recommendedName>
</protein>
<name>E4YRF3_OIKDI</name>